<feature type="compositionally biased region" description="Basic and acidic residues" evidence="7">
    <location>
        <begin position="59"/>
        <end position="76"/>
    </location>
</feature>
<feature type="repeat" description="ARM" evidence="6">
    <location>
        <begin position="146"/>
        <end position="189"/>
    </location>
</feature>
<evidence type="ECO:0000256" key="4">
    <source>
        <dbReference type="ARBA" id="ARBA00022927"/>
    </source>
</evidence>
<dbReference type="InterPro" id="IPR002652">
    <property type="entry name" value="Importin-a_IBB"/>
</dbReference>
<dbReference type="InterPro" id="IPR000225">
    <property type="entry name" value="Armadillo"/>
</dbReference>
<gene>
    <name evidence="9" type="ORF">SPHA_78455</name>
</gene>
<dbReference type="PROSITE" id="PS51214">
    <property type="entry name" value="IBB"/>
    <property type="match status" value="1"/>
</dbReference>
<dbReference type="Gene3D" id="1.20.5.690">
    <property type="entry name" value="Importin-alpha, importin-beta-binding domain"/>
    <property type="match status" value="1"/>
</dbReference>
<keyword evidence="2 5" id="KW-0813">Transport</keyword>
<dbReference type="SUPFAM" id="SSF48371">
    <property type="entry name" value="ARM repeat"/>
    <property type="match status" value="1"/>
</dbReference>
<dbReference type="PIRSF" id="PIRSF005673">
    <property type="entry name" value="Importin_alpha"/>
    <property type="match status" value="1"/>
</dbReference>
<evidence type="ECO:0000256" key="3">
    <source>
        <dbReference type="ARBA" id="ARBA00022737"/>
    </source>
</evidence>
<keyword evidence="10" id="KW-1185">Reference proteome</keyword>
<dbReference type="InterPro" id="IPR011989">
    <property type="entry name" value="ARM-like"/>
</dbReference>
<dbReference type="FunFam" id="1.25.10.10:FF:000009">
    <property type="entry name" value="Importin subunit alpha"/>
    <property type="match status" value="1"/>
</dbReference>
<dbReference type="InterPro" id="IPR016024">
    <property type="entry name" value="ARM-type_fold"/>
</dbReference>
<organism evidence="9 10">
    <name type="scientific">Acanthosepion pharaonis</name>
    <name type="common">Pharaoh cuttlefish</name>
    <name type="synonym">Sepia pharaonis</name>
    <dbReference type="NCBI Taxonomy" id="158019"/>
    <lineage>
        <taxon>Eukaryota</taxon>
        <taxon>Metazoa</taxon>
        <taxon>Spiralia</taxon>
        <taxon>Lophotrochozoa</taxon>
        <taxon>Mollusca</taxon>
        <taxon>Cephalopoda</taxon>
        <taxon>Coleoidea</taxon>
        <taxon>Decapodiformes</taxon>
        <taxon>Sepiida</taxon>
        <taxon>Sepiina</taxon>
        <taxon>Sepiidae</taxon>
        <taxon>Acanthosepion</taxon>
    </lineage>
</organism>
<dbReference type="OrthoDB" id="29145at2759"/>
<dbReference type="InterPro" id="IPR024931">
    <property type="entry name" value="Importin_alpha"/>
</dbReference>
<evidence type="ECO:0000256" key="2">
    <source>
        <dbReference type="ARBA" id="ARBA00022448"/>
    </source>
</evidence>
<dbReference type="InterPro" id="IPR032413">
    <property type="entry name" value="Arm_3"/>
</dbReference>
<evidence type="ECO:0000256" key="6">
    <source>
        <dbReference type="PROSITE-ProRule" id="PRU00259"/>
    </source>
</evidence>
<keyword evidence="4 5" id="KW-0653">Protein transport</keyword>
<dbReference type="SMART" id="SM00185">
    <property type="entry name" value="ARM"/>
    <property type="match status" value="8"/>
</dbReference>
<dbReference type="InterPro" id="IPR036975">
    <property type="entry name" value="Importin-a_IBB_sf"/>
</dbReference>
<evidence type="ECO:0000259" key="8">
    <source>
        <dbReference type="PROSITE" id="PS51214"/>
    </source>
</evidence>
<proteinExistence type="inferred from homology"/>
<dbReference type="AlphaFoldDB" id="A0A812ETE1"/>
<dbReference type="Pfam" id="PF01749">
    <property type="entry name" value="IBB"/>
    <property type="match status" value="1"/>
</dbReference>
<dbReference type="Pfam" id="PF00514">
    <property type="entry name" value="Arm"/>
    <property type="match status" value="7"/>
</dbReference>
<sequence length="552" mass="61355">MSGGQARYFLNFSYFPRRRQRSVLESKFASKHKMPEQDPQRLKSYKNFGRDLSEMRRRRNEVSVELRKQRKDDQTMKRRNIGDLSDDAISPLKERNQGPSSTMTIEEIVAGVCSNSVESQLEATQAARRLLSKERNPPIDVIIRTGIIPNLVEFLKSSDRPELQFEAAWALTNIASGDSEQTKSVVNAGAVPHFINLLSSGDHHVCEQAVWALGNIAGDGPELRDFVTQNGIVEPLLSLAKHDLPAGFLRNVTWTISNLCRNKNPSPDFATIQKCLPTLSCLLRHSDHEVLSDTLWAFSYITDGPNEKIQAVIDSNVVPKLVELLQHPKISVITPALRTVGNIVTGDDSQTQVVIDSSALPIFHNLLKHPRPNIQKEASWTVSNITAGNSAQIQRVIDIGLLPPIVDQLAKGDFKTQKEAIWAVTNLTSGGTVEQVAHLVQLGVIPPLSNLLTIKDPKVILVILDAFMNILMAAEKIKQHHAVCMMIEECGGIDKIEALQSHENENVYKSALSIIEKYFSEEDDEDTDLAPVATEEAYNFKEANVPYGGFSF</sequence>
<dbReference type="GO" id="GO:0005634">
    <property type="term" value="C:nucleus"/>
    <property type="evidence" value="ECO:0007669"/>
    <property type="project" value="UniProtKB-ARBA"/>
</dbReference>
<dbReference type="GO" id="GO:0061608">
    <property type="term" value="F:nuclear import signal receptor activity"/>
    <property type="evidence" value="ECO:0007669"/>
    <property type="project" value="InterPro"/>
</dbReference>
<keyword evidence="3" id="KW-0677">Repeat</keyword>
<evidence type="ECO:0000256" key="1">
    <source>
        <dbReference type="ARBA" id="ARBA00010394"/>
    </source>
</evidence>
<comment type="caution">
    <text evidence="9">The sequence shown here is derived from an EMBL/GenBank/DDBJ whole genome shotgun (WGS) entry which is preliminary data.</text>
</comment>
<dbReference type="EMBL" id="CAHIKZ030005540">
    <property type="protein sequence ID" value="CAE1328853.1"/>
    <property type="molecule type" value="Genomic_DNA"/>
</dbReference>
<dbReference type="Gene3D" id="1.25.10.10">
    <property type="entry name" value="Leucine-rich Repeat Variant"/>
    <property type="match status" value="1"/>
</dbReference>
<evidence type="ECO:0000256" key="5">
    <source>
        <dbReference type="PIRNR" id="PIRNR005673"/>
    </source>
</evidence>
<dbReference type="GO" id="GO:0005737">
    <property type="term" value="C:cytoplasm"/>
    <property type="evidence" value="ECO:0007669"/>
    <property type="project" value="InterPro"/>
</dbReference>
<comment type="similarity">
    <text evidence="1 5">Belongs to the importin alpha family.</text>
</comment>
<feature type="region of interest" description="Disordered" evidence="7">
    <location>
        <begin position="59"/>
        <end position="80"/>
    </location>
</feature>
<evidence type="ECO:0000256" key="7">
    <source>
        <dbReference type="SAM" id="MobiDB-lite"/>
    </source>
</evidence>
<evidence type="ECO:0000313" key="9">
    <source>
        <dbReference type="EMBL" id="CAE1328853.1"/>
    </source>
</evidence>
<dbReference type="GO" id="GO:0006606">
    <property type="term" value="P:protein import into nucleus"/>
    <property type="evidence" value="ECO:0007669"/>
    <property type="project" value="InterPro"/>
</dbReference>
<dbReference type="Proteomes" id="UP000597762">
    <property type="component" value="Unassembled WGS sequence"/>
</dbReference>
<feature type="domain" description="IBB" evidence="8">
    <location>
        <begin position="25"/>
        <end position="88"/>
    </location>
</feature>
<evidence type="ECO:0000313" key="10">
    <source>
        <dbReference type="Proteomes" id="UP000597762"/>
    </source>
</evidence>
<protein>
    <recommendedName>
        <fullName evidence="5">Importin subunit alpha</fullName>
    </recommendedName>
</protein>
<accession>A0A812ETE1</accession>
<dbReference type="Pfam" id="PF16186">
    <property type="entry name" value="Arm_3"/>
    <property type="match status" value="1"/>
</dbReference>
<reference evidence="9" key="1">
    <citation type="submission" date="2021-01" db="EMBL/GenBank/DDBJ databases">
        <authorList>
            <person name="Li R."/>
            <person name="Bekaert M."/>
        </authorList>
    </citation>
    <scope>NUCLEOTIDE SEQUENCE</scope>
    <source>
        <strain evidence="9">Farmed</strain>
    </source>
</reference>
<name>A0A812ETE1_ACAPH</name>
<feature type="repeat" description="ARM" evidence="6">
    <location>
        <begin position="189"/>
        <end position="231"/>
    </location>
</feature>
<dbReference type="PANTHER" id="PTHR23316">
    <property type="entry name" value="IMPORTIN ALPHA"/>
    <property type="match status" value="1"/>
</dbReference>
<feature type="repeat" description="ARM" evidence="6">
    <location>
        <begin position="316"/>
        <end position="358"/>
    </location>
</feature>
<dbReference type="PROSITE" id="PS50176">
    <property type="entry name" value="ARM_REPEAT"/>
    <property type="match status" value="3"/>
</dbReference>